<dbReference type="EMBL" id="JACVVK020000160">
    <property type="protein sequence ID" value="KAK7487701.1"/>
    <property type="molecule type" value="Genomic_DNA"/>
</dbReference>
<keyword evidence="3" id="KW-1185">Reference proteome</keyword>
<accession>A0ABD0KL29</accession>
<feature type="non-terminal residue" evidence="2">
    <location>
        <position position="1"/>
    </location>
</feature>
<dbReference type="AlphaFoldDB" id="A0ABD0KL29"/>
<dbReference type="Proteomes" id="UP001519460">
    <property type="component" value="Unassembled WGS sequence"/>
</dbReference>
<protein>
    <submittedName>
        <fullName evidence="2">Uncharacterized protein</fullName>
    </submittedName>
</protein>
<evidence type="ECO:0000256" key="1">
    <source>
        <dbReference type="SAM" id="MobiDB-lite"/>
    </source>
</evidence>
<comment type="caution">
    <text evidence="2">The sequence shown here is derived from an EMBL/GenBank/DDBJ whole genome shotgun (WGS) entry which is preliminary data.</text>
</comment>
<gene>
    <name evidence="2" type="ORF">BaRGS_00020968</name>
</gene>
<feature type="compositionally biased region" description="Low complexity" evidence="1">
    <location>
        <begin position="255"/>
        <end position="279"/>
    </location>
</feature>
<feature type="compositionally biased region" description="Basic and acidic residues" evidence="1">
    <location>
        <begin position="280"/>
        <end position="297"/>
    </location>
</feature>
<organism evidence="2 3">
    <name type="scientific">Batillaria attramentaria</name>
    <dbReference type="NCBI Taxonomy" id="370345"/>
    <lineage>
        <taxon>Eukaryota</taxon>
        <taxon>Metazoa</taxon>
        <taxon>Spiralia</taxon>
        <taxon>Lophotrochozoa</taxon>
        <taxon>Mollusca</taxon>
        <taxon>Gastropoda</taxon>
        <taxon>Caenogastropoda</taxon>
        <taxon>Sorbeoconcha</taxon>
        <taxon>Cerithioidea</taxon>
        <taxon>Batillariidae</taxon>
        <taxon>Batillaria</taxon>
    </lineage>
</organism>
<feature type="compositionally biased region" description="Polar residues" evidence="1">
    <location>
        <begin position="244"/>
        <end position="254"/>
    </location>
</feature>
<feature type="compositionally biased region" description="Polar residues" evidence="1">
    <location>
        <begin position="299"/>
        <end position="311"/>
    </location>
</feature>
<proteinExistence type="predicted"/>
<feature type="region of interest" description="Disordered" evidence="1">
    <location>
        <begin position="244"/>
        <end position="343"/>
    </location>
</feature>
<sequence>GDSPAEQDWKWNSMSSVTCTSGRNVEITDAYYVNVTDRTLCDENCKATQTTASPSQCKIDGGQCRQKMDQDGLDSVYATCNAKLSHCDLRAVRLPERFVNSSVYVKYTCISETERVDPCRLPRQGTSTNASALLLNFCSSCNGTCEISPINKTKPISFKYSFLQKGSPEQDNGNIAEYQLVPNNESIELNWTALYRVNYTELRDLNGVQKVQLRFQISNPANMTRLWISFYDLDVSIACNGSQPQVNNTVCQTNSRETSTDTSETTSTDTSETTSTDASETTRRRQHRPEGTPKVENPEATSSNRTKTSVPSADDREYSECFPTASANTGHEKSSSAPGAGPVVALKTGSDAHCTVTCQPGSDPGEDYSLLQHGGGGASVKETPGGHSTYDHVGRGQADGDVYNVLQREAKKQDVVDNVYSPVASFNK</sequence>
<name>A0ABD0KL29_9CAEN</name>
<evidence type="ECO:0000313" key="3">
    <source>
        <dbReference type="Proteomes" id="UP001519460"/>
    </source>
</evidence>
<reference evidence="2 3" key="1">
    <citation type="journal article" date="2023" name="Sci. Data">
        <title>Genome assembly of the Korean intertidal mud-creeper Batillaria attramentaria.</title>
        <authorList>
            <person name="Patra A.K."/>
            <person name="Ho P.T."/>
            <person name="Jun S."/>
            <person name="Lee S.J."/>
            <person name="Kim Y."/>
            <person name="Won Y.J."/>
        </authorList>
    </citation>
    <scope>NUCLEOTIDE SEQUENCE [LARGE SCALE GENOMIC DNA]</scope>
    <source>
        <strain evidence="2">Wonlab-2016</strain>
    </source>
</reference>
<evidence type="ECO:0000313" key="2">
    <source>
        <dbReference type="EMBL" id="KAK7487701.1"/>
    </source>
</evidence>